<evidence type="ECO:0008006" key="3">
    <source>
        <dbReference type="Google" id="ProtNLM"/>
    </source>
</evidence>
<dbReference type="AlphaFoldDB" id="A0A1U7Q019"/>
<dbReference type="Gene3D" id="3.30.2310.20">
    <property type="entry name" value="RelE-like"/>
    <property type="match status" value="1"/>
</dbReference>
<dbReference type="OrthoDB" id="595476at2"/>
<protein>
    <recommendedName>
        <fullName evidence="3">Plasmid stabilization system protein ParE</fullName>
    </recommendedName>
</protein>
<sequence length="100" mass="12348">MKTKKIILKSVDFDLLEIVNWYNKIDKKLTKMFFQEFKNKVNYLTENPKSSEIKYDDIRIAYLIKFPYSIHYKYDEIKNTLIIYSVFHNSRNPEIWRERT</sequence>
<reference evidence="2" key="1">
    <citation type="submission" date="2016-10" db="EMBL/GenBank/DDBJ databases">
        <authorList>
            <person name="Varghese N."/>
            <person name="Submissions S."/>
        </authorList>
    </citation>
    <scope>NUCLEOTIDE SEQUENCE [LARGE SCALE GENOMIC DNA]</scope>
    <source>
        <strain evidence="2">DSM 19482</strain>
    </source>
</reference>
<dbReference type="InterPro" id="IPR035093">
    <property type="entry name" value="RelE/ParE_toxin_dom_sf"/>
</dbReference>
<dbReference type="EMBL" id="FTPU01000026">
    <property type="protein sequence ID" value="SIT97580.1"/>
    <property type="molecule type" value="Genomic_DNA"/>
</dbReference>
<gene>
    <name evidence="1" type="ORF">SAMN05660493_02302</name>
</gene>
<accession>A0A1U7Q019</accession>
<keyword evidence="2" id="KW-1185">Reference proteome</keyword>
<dbReference type="RefSeq" id="WP_076783733.1">
    <property type="nucleotide sequence ID" value="NZ_FTPU01000026.1"/>
</dbReference>
<evidence type="ECO:0000313" key="2">
    <source>
        <dbReference type="Proteomes" id="UP000187261"/>
    </source>
</evidence>
<dbReference type="STRING" id="1121284.SAMN05660493_02302"/>
<proteinExistence type="predicted"/>
<evidence type="ECO:0000313" key="1">
    <source>
        <dbReference type="EMBL" id="SIT97580.1"/>
    </source>
</evidence>
<name>A0A1U7Q019_9FLAO</name>
<organism evidence="1 2">
    <name type="scientific">Epilithonimonas bovis DSM 19482</name>
    <dbReference type="NCBI Taxonomy" id="1121284"/>
    <lineage>
        <taxon>Bacteria</taxon>
        <taxon>Pseudomonadati</taxon>
        <taxon>Bacteroidota</taxon>
        <taxon>Flavobacteriia</taxon>
        <taxon>Flavobacteriales</taxon>
        <taxon>Weeksellaceae</taxon>
        <taxon>Chryseobacterium group</taxon>
        <taxon>Epilithonimonas</taxon>
    </lineage>
</organism>
<dbReference type="Proteomes" id="UP000187261">
    <property type="component" value="Unassembled WGS sequence"/>
</dbReference>